<dbReference type="PRINTS" id="PR00702">
    <property type="entry name" value="ACRIFLAVINRP"/>
</dbReference>
<dbReference type="SUPFAM" id="SSF82714">
    <property type="entry name" value="Multidrug efflux transporter AcrB TolC docking domain, DN and DC subdomains"/>
    <property type="match status" value="2"/>
</dbReference>
<dbReference type="SUPFAM" id="SSF82693">
    <property type="entry name" value="Multidrug efflux transporter AcrB pore domain, PN1, PN2, PC1 and PC2 subdomains"/>
    <property type="match status" value="2"/>
</dbReference>
<gene>
    <name evidence="2" type="ORF">AB835_00370</name>
</gene>
<proteinExistence type="predicted"/>
<dbReference type="Gene3D" id="3.30.2090.10">
    <property type="entry name" value="Multidrug efflux transporter AcrB TolC docking domain, DN and DC subdomains"/>
    <property type="match status" value="2"/>
</dbReference>
<feature type="transmembrane region" description="Helical" evidence="1">
    <location>
        <begin position="389"/>
        <end position="414"/>
    </location>
</feature>
<feature type="transmembrane region" description="Helical" evidence="1">
    <location>
        <begin position="986"/>
        <end position="1009"/>
    </location>
</feature>
<comment type="caution">
    <text evidence="2">The sequence shown here is derived from an EMBL/GenBank/DDBJ whole genome shotgun (WGS) entry which is preliminary data.</text>
</comment>
<feature type="transmembrane region" description="Helical" evidence="1">
    <location>
        <begin position="859"/>
        <end position="878"/>
    </location>
</feature>
<dbReference type="InterPro" id="IPR027463">
    <property type="entry name" value="AcrB_DN_DC_subdom"/>
</dbReference>
<sequence length="1024" mass="111749">MNIAEFTIKNNVLSVIVILLTIVGGWSAYQNMARFEDPEFTIRQALVITSYPGASPHEVALEITEPLEKAIQQMAEVDTIESVSTTGKSEITVEIKYEASPTKADLQLIWSRLRNKVNDAALALPPGAGTPYVADDFGDVFGLLYFITGNGYSPAELKRYAKSLQSSLLQVEGVARVTLEGLRKEAIFVEISRQDIATLGLSVSNIYHILSQQNAVVSSGDVKIGNQRVVIDPTGSIDSVEAIQNLLISADNEGKVVFLKDIARVWRGYQELAEKLYRFNGEPAIAVGISGVLGSNIVKIGQAVDKKISDSEGLRPLGIELHEFYHQGKIVDVSVQNFVVNVIAALVIVIVTLFTFMGLKSAIVIGAILLMTIFATLATMQIVDIPMHRISLGALIIALGMMVDNAIVVTEGILVGVQNGIKKLDIANRIVKRTIWSLLGGTLVGIIAFAPIGFAPGSTAEYTGHLFWVILISLLFSWVFAVTLTPLFCFWLFKEAQQSSSTNEKPESGLMQKYKGFLRFALHQRFAVVASVAGIFVVSVWGFQFVKPGFFPASTTSLFVVDYWLPQGTDISKTEHDIEQLEDFVAGLEGVNAVQTSIGAGAPRFMLVYAPESTNAAYGQLLVRTDDYTIIDAMMPEIQAYIENTFPQAQGKVWRFVLGPGGGSKIEAEFTGPDPNVLHDLANQAQAIMVADGGALSIKDNWRQPISVIEPVYAKSAGQRAGVSREDLALALQTNFSGRTVGTYRENDELIPIISRAPEQERLDIDNIRNIQVLSSVTGRTVPIGQVTDGFRTIWRDGLVRREDRIWKIKAQSDPYPNELPADLLARVRPQIEAIELPEAYQLEWGGEYGDSKESNENLASTIPLGFLAMVLIVFILFGSVRQPMVIWLVVPLAIIGVVIGLLITATPMEFMAILGLLSLSGLLIKNAIVLVDQTDLEIGEGKPRFDAVVDAAVSRVRPFMMGALTTVLGVIPLFFDAFFKSMSVVLVFGLTFATLLTLVIIPVLYAIFFKIKSTEVEGAGNHV</sequence>
<reference evidence="2 3" key="1">
    <citation type="journal article" date="2016" name="Appl. Environ. Microbiol.">
        <title>Lack of Overt Genome Reduction in the Bryostatin-Producing Bryozoan Symbiont "Candidatus Endobugula sertula".</title>
        <authorList>
            <person name="Miller I.J."/>
            <person name="Vanee N."/>
            <person name="Fong S.S."/>
            <person name="Lim-Fong G.E."/>
            <person name="Kwan J.C."/>
        </authorList>
    </citation>
    <scope>NUCLEOTIDE SEQUENCE [LARGE SCALE GENOMIC DNA]</scope>
    <source>
        <strain evidence="2">AB1-4</strain>
    </source>
</reference>
<accession>A0A1D2QTU0</accession>
<dbReference type="STRING" id="62101.AB835_00370"/>
<organism evidence="2 3">
    <name type="scientific">Candidatus Endobugula sertula</name>
    <name type="common">Bugula neritina bacterial symbiont</name>
    <dbReference type="NCBI Taxonomy" id="62101"/>
    <lineage>
        <taxon>Bacteria</taxon>
        <taxon>Pseudomonadati</taxon>
        <taxon>Pseudomonadota</taxon>
        <taxon>Gammaproteobacteria</taxon>
        <taxon>Cellvibrionales</taxon>
        <taxon>Cellvibrionaceae</taxon>
        <taxon>Candidatus Endobugula</taxon>
    </lineage>
</organism>
<dbReference type="EMBL" id="MDLC01000002">
    <property type="protein sequence ID" value="ODS24996.1"/>
    <property type="molecule type" value="Genomic_DNA"/>
</dbReference>
<evidence type="ECO:0000256" key="1">
    <source>
        <dbReference type="SAM" id="Phobius"/>
    </source>
</evidence>
<dbReference type="Gene3D" id="1.20.1640.10">
    <property type="entry name" value="Multidrug efflux transporter AcrB transmembrane domain"/>
    <property type="match status" value="2"/>
</dbReference>
<feature type="transmembrane region" description="Helical" evidence="1">
    <location>
        <begin position="338"/>
        <end position="356"/>
    </location>
</feature>
<feature type="transmembrane region" description="Helical" evidence="1">
    <location>
        <begin position="885"/>
        <end position="905"/>
    </location>
</feature>
<evidence type="ECO:0000313" key="2">
    <source>
        <dbReference type="EMBL" id="ODS24996.1"/>
    </source>
</evidence>
<evidence type="ECO:0000313" key="3">
    <source>
        <dbReference type="Proteomes" id="UP000242502"/>
    </source>
</evidence>
<feature type="transmembrane region" description="Helical" evidence="1">
    <location>
        <begin position="363"/>
        <end position="383"/>
    </location>
</feature>
<dbReference type="GO" id="GO:0005886">
    <property type="term" value="C:plasma membrane"/>
    <property type="evidence" value="ECO:0007669"/>
    <property type="project" value="TreeGrafter"/>
</dbReference>
<keyword evidence="1" id="KW-0472">Membrane</keyword>
<dbReference type="Gene3D" id="3.30.70.1440">
    <property type="entry name" value="Multidrug efflux transporter AcrB pore domain"/>
    <property type="match status" value="1"/>
</dbReference>
<feature type="transmembrane region" description="Helical" evidence="1">
    <location>
        <begin position="526"/>
        <end position="546"/>
    </location>
</feature>
<dbReference type="AlphaFoldDB" id="A0A1D2QTU0"/>
<feature type="transmembrane region" description="Helical" evidence="1">
    <location>
        <begin position="466"/>
        <end position="493"/>
    </location>
</feature>
<name>A0A1D2QTU0_9GAMM</name>
<dbReference type="GO" id="GO:0042910">
    <property type="term" value="F:xenobiotic transmembrane transporter activity"/>
    <property type="evidence" value="ECO:0007669"/>
    <property type="project" value="TreeGrafter"/>
</dbReference>
<dbReference type="InterPro" id="IPR001036">
    <property type="entry name" value="Acrflvin-R"/>
</dbReference>
<dbReference type="Proteomes" id="UP000242502">
    <property type="component" value="Unassembled WGS sequence"/>
</dbReference>
<dbReference type="Gene3D" id="3.30.70.1430">
    <property type="entry name" value="Multidrug efflux transporter AcrB pore domain"/>
    <property type="match status" value="2"/>
</dbReference>
<dbReference type="SUPFAM" id="SSF82866">
    <property type="entry name" value="Multidrug efflux transporter AcrB transmembrane domain"/>
    <property type="match status" value="2"/>
</dbReference>
<feature type="transmembrane region" description="Helical" evidence="1">
    <location>
        <begin position="12"/>
        <end position="29"/>
    </location>
</feature>
<feature type="transmembrane region" description="Helical" evidence="1">
    <location>
        <begin position="911"/>
        <end position="932"/>
    </location>
</feature>
<keyword evidence="1" id="KW-0812">Transmembrane</keyword>
<dbReference type="PANTHER" id="PTHR32063:SF18">
    <property type="entry name" value="CATION EFFLUX SYSTEM PROTEIN"/>
    <property type="match status" value="1"/>
</dbReference>
<feature type="transmembrane region" description="Helical" evidence="1">
    <location>
        <begin position="960"/>
        <end position="980"/>
    </location>
</feature>
<protein>
    <submittedName>
        <fullName evidence="2">Multidrug transporter AcrB</fullName>
    </submittedName>
</protein>
<feature type="transmembrane region" description="Helical" evidence="1">
    <location>
        <begin position="435"/>
        <end position="454"/>
    </location>
</feature>
<dbReference type="Pfam" id="PF00873">
    <property type="entry name" value="ACR_tran"/>
    <property type="match status" value="1"/>
</dbReference>
<dbReference type="Gene3D" id="3.30.70.1320">
    <property type="entry name" value="Multidrug efflux transporter AcrB pore domain like"/>
    <property type="match status" value="1"/>
</dbReference>
<keyword evidence="1" id="KW-1133">Transmembrane helix</keyword>
<dbReference type="PANTHER" id="PTHR32063">
    <property type="match status" value="1"/>
</dbReference>